<protein>
    <submittedName>
        <fullName evidence="1">Uncharacterized protein</fullName>
    </submittedName>
</protein>
<comment type="caution">
    <text evidence="1">The sequence shown here is derived from an EMBL/GenBank/DDBJ whole genome shotgun (WGS) entry which is preliminary data.</text>
</comment>
<name>A0ACB7I210_MANES</name>
<dbReference type="Proteomes" id="UP000091857">
    <property type="component" value="Chromosome 2"/>
</dbReference>
<dbReference type="EMBL" id="CM004388">
    <property type="protein sequence ID" value="KAG8659087.1"/>
    <property type="molecule type" value="Genomic_DNA"/>
</dbReference>
<keyword evidence="2" id="KW-1185">Reference proteome</keyword>
<proteinExistence type="predicted"/>
<evidence type="ECO:0000313" key="1">
    <source>
        <dbReference type="EMBL" id="KAG8659087.1"/>
    </source>
</evidence>
<accession>A0ACB7I210</accession>
<sequence>MRARNCKIFSLIFMFLAVSSAYAGKKKRHYKPCKEFVMYFHDNLYDGTNGANATSAIVAAPAGANLTTLAPQFHFGNIVVFDDPITLDDNFHSPPVGRAQGLYLYDDKTTFTAWLAFSFVLNSTDYQGTINFVGADPTLVAVRDISIVGGTGDFFMHRGIATVSSDAFIPPAYFRVKMDIKFYDCW</sequence>
<organism evidence="1 2">
    <name type="scientific">Manihot esculenta</name>
    <name type="common">Cassava</name>
    <name type="synonym">Jatropha manihot</name>
    <dbReference type="NCBI Taxonomy" id="3983"/>
    <lineage>
        <taxon>Eukaryota</taxon>
        <taxon>Viridiplantae</taxon>
        <taxon>Streptophyta</taxon>
        <taxon>Embryophyta</taxon>
        <taxon>Tracheophyta</taxon>
        <taxon>Spermatophyta</taxon>
        <taxon>Magnoliopsida</taxon>
        <taxon>eudicotyledons</taxon>
        <taxon>Gunneridae</taxon>
        <taxon>Pentapetalae</taxon>
        <taxon>rosids</taxon>
        <taxon>fabids</taxon>
        <taxon>Malpighiales</taxon>
        <taxon>Euphorbiaceae</taxon>
        <taxon>Crotonoideae</taxon>
        <taxon>Manihoteae</taxon>
        <taxon>Manihot</taxon>
    </lineage>
</organism>
<evidence type="ECO:0000313" key="2">
    <source>
        <dbReference type="Proteomes" id="UP000091857"/>
    </source>
</evidence>
<reference evidence="2" key="1">
    <citation type="journal article" date="2016" name="Nat. Biotechnol.">
        <title>Sequencing wild and cultivated cassava and related species reveals extensive interspecific hybridization and genetic diversity.</title>
        <authorList>
            <person name="Bredeson J.V."/>
            <person name="Lyons J.B."/>
            <person name="Prochnik S.E."/>
            <person name="Wu G.A."/>
            <person name="Ha C.M."/>
            <person name="Edsinger-Gonzales E."/>
            <person name="Grimwood J."/>
            <person name="Schmutz J."/>
            <person name="Rabbi I.Y."/>
            <person name="Egesi C."/>
            <person name="Nauluvula P."/>
            <person name="Lebot V."/>
            <person name="Ndunguru J."/>
            <person name="Mkamilo G."/>
            <person name="Bart R.S."/>
            <person name="Setter T.L."/>
            <person name="Gleadow R.M."/>
            <person name="Kulakow P."/>
            <person name="Ferguson M.E."/>
            <person name="Rounsley S."/>
            <person name="Rokhsar D.S."/>
        </authorList>
    </citation>
    <scope>NUCLEOTIDE SEQUENCE [LARGE SCALE GENOMIC DNA]</scope>
    <source>
        <strain evidence="2">cv. AM560-2</strain>
    </source>
</reference>
<gene>
    <name evidence="1" type="ORF">MANES_02G014600v8</name>
</gene>